<dbReference type="PANTHER" id="PTHR30183">
    <property type="entry name" value="MOLYBDENUM TRANSPORT SYSTEM PERMEASE PROTEIN MODB"/>
    <property type="match status" value="1"/>
</dbReference>
<dbReference type="PANTHER" id="PTHR30183:SF9">
    <property type="entry name" value="THIAMINE TRANSPORT SYSTEM PERMEASE PROTEIN THIP"/>
    <property type="match status" value="1"/>
</dbReference>
<proteinExistence type="predicted"/>
<comment type="subcellular location">
    <subcellularLocation>
        <location evidence="1">Cell inner membrane</location>
        <topology evidence="1">Multi-pass membrane protein</topology>
    </subcellularLocation>
</comment>
<keyword evidence="9 11" id="KW-1133">Transmembrane helix</keyword>
<dbReference type="EMBL" id="JAXCLW010000007">
    <property type="protein sequence ID" value="MDY0885049.1"/>
    <property type="molecule type" value="Genomic_DNA"/>
</dbReference>
<feature type="transmembrane region" description="Helical" evidence="11">
    <location>
        <begin position="411"/>
        <end position="433"/>
    </location>
</feature>
<evidence type="ECO:0000256" key="8">
    <source>
        <dbReference type="ARBA" id="ARBA00022737"/>
    </source>
</evidence>
<protein>
    <recommendedName>
        <fullName evidence="3">Thiamine transport system permease protein ThiP</fullName>
    </recommendedName>
</protein>
<feature type="transmembrane region" description="Helical" evidence="11">
    <location>
        <begin position="467"/>
        <end position="489"/>
    </location>
</feature>
<dbReference type="Gene3D" id="1.10.3720.10">
    <property type="entry name" value="MetI-like"/>
    <property type="match status" value="2"/>
</dbReference>
<accession>A0ABU5EGB7</accession>
<keyword evidence="6" id="KW-0997">Cell inner membrane</keyword>
<dbReference type="CDD" id="cd06261">
    <property type="entry name" value="TM_PBP2"/>
    <property type="match status" value="2"/>
</dbReference>
<evidence type="ECO:0000256" key="1">
    <source>
        <dbReference type="ARBA" id="ARBA00004429"/>
    </source>
</evidence>
<feature type="transmembrane region" description="Helical" evidence="11">
    <location>
        <begin position="241"/>
        <end position="262"/>
    </location>
</feature>
<feature type="transmembrane region" description="Helical" evidence="11">
    <location>
        <begin position="333"/>
        <end position="356"/>
    </location>
</feature>
<feature type="transmembrane region" description="Helical" evidence="11">
    <location>
        <begin position="58"/>
        <end position="80"/>
    </location>
</feature>
<feature type="domain" description="ABC transmembrane type-1" evidence="12">
    <location>
        <begin position="59"/>
        <end position="262"/>
    </location>
</feature>
<name>A0ABU5EGB7_9PROT</name>
<keyword evidence="14" id="KW-1185">Reference proteome</keyword>
<dbReference type="SUPFAM" id="SSF161098">
    <property type="entry name" value="MetI-like"/>
    <property type="match status" value="2"/>
</dbReference>
<keyword evidence="5" id="KW-1003">Cell membrane</keyword>
<evidence type="ECO:0000313" key="13">
    <source>
        <dbReference type="EMBL" id="MDY0885049.1"/>
    </source>
</evidence>
<keyword evidence="4" id="KW-0813">Transport</keyword>
<evidence type="ECO:0000256" key="2">
    <source>
        <dbReference type="ARBA" id="ARBA00011650"/>
    </source>
</evidence>
<dbReference type="RefSeq" id="WP_320510120.1">
    <property type="nucleotide sequence ID" value="NZ_JAXCLW010000007.1"/>
</dbReference>
<feature type="transmembrane region" description="Helical" evidence="11">
    <location>
        <begin position="200"/>
        <end position="221"/>
    </location>
</feature>
<dbReference type="InterPro" id="IPR005947">
    <property type="entry name" value="ThiP_ABC_transpt"/>
</dbReference>
<sequence>MTTTRPIAGYPLIGIASLGRVAAAILIAVIAAILVRLLDQASAGDIRDLIGDSYLRRVVIFTVMQAVLSTLLSLALAVPVTRALARQSHFPGRGVLLRLFSLPLVMPALVAIFGVVAAYGQQGWMARLVGVGVWPSIYGLGGILVAHVFFNLPLAVRLLLPAWQTVPAETWRLAAQLGMTSGHIFRLIEWPLLRRVVPQIAATIFMLCFVSFAIVLTLGGGPRASTLEVTIFQAIRFDADLPRAGLLALLELVLCLIAGILCRGLTQRMDFAAGFGRPGWRHDASTRWARIGDSAWIVLAVLFVGLPELALLADGLRGFTADLPWPVLAQAALLGLSISVIAGAGATFFGFVLAAAGHQPSPCRAGLFVRIMKSLQALAGLLPLAMSPMVLGIGFYLLITDYTDSDLWSVIGIILLNIAMAIPFCLALLMPAVDRNLQQHDRLCRELSIVGFNRFRLIDWPSLRPQIATAFALATSLGLGDLIGISLFGNPDLRTLSMLLYEQLSAYRMDQAAATALILLLLVLGVYGAIERLVGGKQ</sequence>
<dbReference type="InterPro" id="IPR000515">
    <property type="entry name" value="MetI-like"/>
</dbReference>
<organism evidence="13 14">
    <name type="scientific">Dongia soli</name>
    <dbReference type="NCBI Taxonomy" id="600628"/>
    <lineage>
        <taxon>Bacteria</taxon>
        <taxon>Pseudomonadati</taxon>
        <taxon>Pseudomonadota</taxon>
        <taxon>Alphaproteobacteria</taxon>
        <taxon>Rhodospirillales</taxon>
        <taxon>Dongiaceae</taxon>
        <taxon>Dongia</taxon>
    </lineage>
</organism>
<evidence type="ECO:0000256" key="9">
    <source>
        <dbReference type="ARBA" id="ARBA00022989"/>
    </source>
</evidence>
<dbReference type="PROSITE" id="PS50928">
    <property type="entry name" value="ABC_TM1"/>
    <property type="match status" value="2"/>
</dbReference>
<keyword evidence="7 11" id="KW-0812">Transmembrane</keyword>
<evidence type="ECO:0000256" key="5">
    <source>
        <dbReference type="ARBA" id="ARBA00022475"/>
    </source>
</evidence>
<feature type="transmembrane region" description="Helical" evidence="11">
    <location>
        <begin position="377"/>
        <end position="399"/>
    </location>
</feature>
<keyword evidence="10 11" id="KW-0472">Membrane</keyword>
<feature type="transmembrane region" description="Helical" evidence="11">
    <location>
        <begin position="131"/>
        <end position="150"/>
    </location>
</feature>
<dbReference type="NCBIfam" id="TIGR01253">
    <property type="entry name" value="thiP"/>
    <property type="match status" value="1"/>
</dbReference>
<comment type="subunit">
    <text evidence="2">The complex is composed of two ATP-binding proteins (ThiQ), two transmembrane proteins (ThiP) and a solute-binding protein (ThiB).</text>
</comment>
<feature type="domain" description="ABC transmembrane type-1" evidence="12">
    <location>
        <begin position="332"/>
        <end position="530"/>
    </location>
</feature>
<dbReference type="Proteomes" id="UP001279642">
    <property type="component" value="Unassembled WGS sequence"/>
</dbReference>
<gene>
    <name evidence="13" type="primary">thiP</name>
    <name evidence="13" type="ORF">SMD27_19555</name>
</gene>
<feature type="transmembrane region" description="Helical" evidence="11">
    <location>
        <begin position="100"/>
        <end position="119"/>
    </location>
</feature>
<keyword evidence="8" id="KW-0677">Repeat</keyword>
<comment type="caution">
    <text evidence="13">The sequence shown here is derived from an EMBL/GenBank/DDBJ whole genome shotgun (WGS) entry which is preliminary data.</text>
</comment>
<evidence type="ECO:0000256" key="7">
    <source>
        <dbReference type="ARBA" id="ARBA00022692"/>
    </source>
</evidence>
<evidence type="ECO:0000256" key="6">
    <source>
        <dbReference type="ARBA" id="ARBA00022519"/>
    </source>
</evidence>
<feature type="transmembrane region" description="Helical" evidence="11">
    <location>
        <begin position="12"/>
        <end position="38"/>
    </location>
</feature>
<reference evidence="13 14" key="1">
    <citation type="journal article" date="2016" name="Antonie Van Leeuwenhoek">
        <title>Dongia soli sp. nov., isolated from soil from Dokdo, Korea.</title>
        <authorList>
            <person name="Kim D.U."/>
            <person name="Lee H."/>
            <person name="Kim H."/>
            <person name="Kim S.G."/>
            <person name="Ka J.O."/>
        </authorList>
    </citation>
    <scope>NUCLEOTIDE SEQUENCE [LARGE SCALE GENOMIC DNA]</scope>
    <source>
        <strain evidence="13 14">D78</strain>
    </source>
</reference>
<evidence type="ECO:0000313" key="14">
    <source>
        <dbReference type="Proteomes" id="UP001279642"/>
    </source>
</evidence>
<evidence type="ECO:0000256" key="11">
    <source>
        <dbReference type="SAM" id="Phobius"/>
    </source>
</evidence>
<feature type="transmembrane region" description="Helical" evidence="11">
    <location>
        <begin position="295"/>
        <end position="313"/>
    </location>
</feature>
<evidence type="ECO:0000259" key="12">
    <source>
        <dbReference type="PROSITE" id="PS50928"/>
    </source>
</evidence>
<evidence type="ECO:0000256" key="4">
    <source>
        <dbReference type="ARBA" id="ARBA00022448"/>
    </source>
</evidence>
<evidence type="ECO:0000256" key="10">
    <source>
        <dbReference type="ARBA" id="ARBA00023136"/>
    </source>
</evidence>
<evidence type="ECO:0000256" key="3">
    <source>
        <dbReference type="ARBA" id="ARBA00016947"/>
    </source>
</evidence>
<dbReference type="InterPro" id="IPR035906">
    <property type="entry name" value="MetI-like_sf"/>
</dbReference>
<feature type="transmembrane region" description="Helical" evidence="11">
    <location>
        <begin position="509"/>
        <end position="530"/>
    </location>
</feature>